<keyword evidence="3" id="KW-1185">Reference proteome</keyword>
<name>A0A2Z7CUG4_9LAMI</name>
<evidence type="ECO:0000313" key="2">
    <source>
        <dbReference type="EMBL" id="KZV49627.1"/>
    </source>
</evidence>
<gene>
    <name evidence="2" type="ORF">F511_08948</name>
</gene>
<evidence type="ECO:0000313" key="3">
    <source>
        <dbReference type="Proteomes" id="UP000250235"/>
    </source>
</evidence>
<protein>
    <submittedName>
        <fullName evidence="2">Uncharacterized protein</fullName>
    </submittedName>
</protein>
<dbReference type="Proteomes" id="UP000250235">
    <property type="component" value="Unassembled WGS sequence"/>
</dbReference>
<feature type="region of interest" description="Disordered" evidence="1">
    <location>
        <begin position="1"/>
        <end position="22"/>
    </location>
</feature>
<evidence type="ECO:0000256" key="1">
    <source>
        <dbReference type="SAM" id="MobiDB-lite"/>
    </source>
</evidence>
<organism evidence="2 3">
    <name type="scientific">Dorcoceras hygrometricum</name>
    <dbReference type="NCBI Taxonomy" id="472368"/>
    <lineage>
        <taxon>Eukaryota</taxon>
        <taxon>Viridiplantae</taxon>
        <taxon>Streptophyta</taxon>
        <taxon>Embryophyta</taxon>
        <taxon>Tracheophyta</taxon>
        <taxon>Spermatophyta</taxon>
        <taxon>Magnoliopsida</taxon>
        <taxon>eudicotyledons</taxon>
        <taxon>Gunneridae</taxon>
        <taxon>Pentapetalae</taxon>
        <taxon>asterids</taxon>
        <taxon>lamiids</taxon>
        <taxon>Lamiales</taxon>
        <taxon>Gesneriaceae</taxon>
        <taxon>Didymocarpoideae</taxon>
        <taxon>Trichosporeae</taxon>
        <taxon>Loxocarpinae</taxon>
        <taxon>Dorcoceras</taxon>
    </lineage>
</organism>
<dbReference type="AlphaFoldDB" id="A0A2Z7CUG4"/>
<proteinExistence type="predicted"/>
<dbReference type="EMBL" id="KQ992999">
    <property type="protein sequence ID" value="KZV49627.1"/>
    <property type="molecule type" value="Genomic_DNA"/>
</dbReference>
<accession>A0A2Z7CUG4</accession>
<reference evidence="2 3" key="1">
    <citation type="journal article" date="2015" name="Proc. Natl. Acad. Sci. U.S.A.">
        <title>The resurrection genome of Boea hygrometrica: A blueprint for survival of dehydration.</title>
        <authorList>
            <person name="Xiao L."/>
            <person name="Yang G."/>
            <person name="Zhang L."/>
            <person name="Yang X."/>
            <person name="Zhao S."/>
            <person name="Ji Z."/>
            <person name="Zhou Q."/>
            <person name="Hu M."/>
            <person name="Wang Y."/>
            <person name="Chen M."/>
            <person name="Xu Y."/>
            <person name="Jin H."/>
            <person name="Xiao X."/>
            <person name="Hu G."/>
            <person name="Bao F."/>
            <person name="Hu Y."/>
            <person name="Wan P."/>
            <person name="Li L."/>
            <person name="Deng X."/>
            <person name="Kuang T."/>
            <person name="Xiang C."/>
            <person name="Zhu J.K."/>
            <person name="Oliver M.J."/>
            <person name="He Y."/>
        </authorList>
    </citation>
    <scope>NUCLEOTIDE SEQUENCE [LARGE SCALE GENOMIC DNA]</scope>
    <source>
        <strain evidence="3">cv. XS01</strain>
    </source>
</reference>
<sequence length="66" mass="7057">MASLNDVAPPPNLDNPESVYTKSRTEPVHAALPAHSHGAFLSISGLNYSNMPPSKADSTNNFDQFS</sequence>